<protein>
    <submittedName>
        <fullName evidence="1">Uncharacterized protein</fullName>
    </submittedName>
</protein>
<name>A0A3L8SRN7_CHLGU</name>
<gene>
    <name evidence="1" type="ORF">DV515_00004168</name>
</gene>
<dbReference type="InterPro" id="IPR018181">
    <property type="entry name" value="Heat_shock_70_CS"/>
</dbReference>
<evidence type="ECO:0000313" key="2">
    <source>
        <dbReference type="Proteomes" id="UP000276834"/>
    </source>
</evidence>
<dbReference type="EMBL" id="QUSF01000008">
    <property type="protein sequence ID" value="RLW07210.1"/>
    <property type="molecule type" value="Genomic_DNA"/>
</dbReference>
<reference evidence="1 2" key="1">
    <citation type="journal article" date="2018" name="Proc. R. Soc. B">
        <title>A non-coding region near Follistatin controls head colour polymorphism in the Gouldian finch.</title>
        <authorList>
            <person name="Toomey M.B."/>
            <person name="Marques C.I."/>
            <person name="Andrade P."/>
            <person name="Araujo P.M."/>
            <person name="Sabatino S."/>
            <person name="Gazda M.A."/>
            <person name="Afonso S."/>
            <person name="Lopes R.J."/>
            <person name="Corbo J.C."/>
            <person name="Carneiro M."/>
        </authorList>
    </citation>
    <scope>NUCLEOTIDE SEQUENCE [LARGE SCALE GENOMIC DNA]</scope>
    <source>
        <strain evidence="1">Red01</strain>
        <tissue evidence="1">Muscle</tissue>
    </source>
</reference>
<keyword evidence="2" id="KW-1185">Reference proteome</keyword>
<dbReference type="PROSITE" id="PS01036">
    <property type="entry name" value="HSP70_3"/>
    <property type="match status" value="1"/>
</dbReference>
<comment type="caution">
    <text evidence="1">The sequence shown here is derived from an EMBL/GenBank/DDBJ whole genome shotgun (WGS) entry which is preliminary data.</text>
</comment>
<accession>A0A3L8SRN7</accession>
<dbReference type="AlphaFoldDB" id="A0A3L8SRN7"/>
<sequence length="59" mass="6901">MDGRVRKEVQRETPCTTLDKRCIVSIHIAGGETALPDVQQETREVQKLHSSRYFWMKKL</sequence>
<proteinExistence type="predicted"/>
<organism evidence="1 2">
    <name type="scientific">Chloebia gouldiae</name>
    <name type="common">Gouldian finch</name>
    <name type="synonym">Erythrura gouldiae</name>
    <dbReference type="NCBI Taxonomy" id="44316"/>
    <lineage>
        <taxon>Eukaryota</taxon>
        <taxon>Metazoa</taxon>
        <taxon>Chordata</taxon>
        <taxon>Craniata</taxon>
        <taxon>Vertebrata</taxon>
        <taxon>Euteleostomi</taxon>
        <taxon>Archelosauria</taxon>
        <taxon>Archosauria</taxon>
        <taxon>Dinosauria</taxon>
        <taxon>Saurischia</taxon>
        <taxon>Theropoda</taxon>
        <taxon>Coelurosauria</taxon>
        <taxon>Aves</taxon>
        <taxon>Neognathae</taxon>
        <taxon>Neoaves</taxon>
        <taxon>Telluraves</taxon>
        <taxon>Australaves</taxon>
        <taxon>Passeriformes</taxon>
        <taxon>Passeroidea</taxon>
        <taxon>Passeridae</taxon>
        <taxon>Chloebia</taxon>
    </lineage>
</organism>
<evidence type="ECO:0000313" key="1">
    <source>
        <dbReference type="EMBL" id="RLW07210.1"/>
    </source>
</evidence>
<dbReference type="Proteomes" id="UP000276834">
    <property type="component" value="Unassembled WGS sequence"/>
</dbReference>